<dbReference type="Pfam" id="PF08588">
    <property type="entry name" value="Duc1"/>
    <property type="match status" value="1"/>
</dbReference>
<feature type="domain" description="Domain of unknown function at the cortex 1" evidence="1">
    <location>
        <begin position="66"/>
        <end position="152"/>
    </location>
</feature>
<evidence type="ECO:0000313" key="3">
    <source>
        <dbReference type="Proteomes" id="UP000054498"/>
    </source>
</evidence>
<evidence type="ECO:0000313" key="2">
    <source>
        <dbReference type="EMBL" id="KIZ02806.1"/>
    </source>
</evidence>
<dbReference type="GeneID" id="25738034"/>
<keyword evidence="3" id="KW-1185">Reference proteome</keyword>
<gene>
    <name evidence="2" type="ORF">MNEG_5157</name>
</gene>
<dbReference type="InterPro" id="IPR013897">
    <property type="entry name" value="Duc1"/>
</dbReference>
<dbReference type="EMBL" id="KK100973">
    <property type="protein sequence ID" value="KIZ02806.1"/>
    <property type="molecule type" value="Genomic_DNA"/>
</dbReference>
<proteinExistence type="predicted"/>
<evidence type="ECO:0000259" key="1">
    <source>
        <dbReference type="Pfam" id="PF08588"/>
    </source>
</evidence>
<organism evidence="2 3">
    <name type="scientific">Monoraphidium neglectum</name>
    <dbReference type="NCBI Taxonomy" id="145388"/>
    <lineage>
        <taxon>Eukaryota</taxon>
        <taxon>Viridiplantae</taxon>
        <taxon>Chlorophyta</taxon>
        <taxon>core chlorophytes</taxon>
        <taxon>Chlorophyceae</taxon>
        <taxon>CS clade</taxon>
        <taxon>Sphaeropleales</taxon>
        <taxon>Selenastraceae</taxon>
        <taxon>Monoraphidium</taxon>
    </lineage>
</organism>
<dbReference type="AlphaFoldDB" id="A0A0D2NBE0"/>
<dbReference type="RefSeq" id="XP_013901825.1">
    <property type="nucleotide sequence ID" value="XM_014046371.1"/>
</dbReference>
<accession>A0A0D2NBE0</accession>
<dbReference type="Proteomes" id="UP000054498">
    <property type="component" value="Unassembled WGS sequence"/>
</dbReference>
<protein>
    <recommendedName>
        <fullName evidence="1">Domain of unknown function at the cortex 1 domain-containing protein</fullName>
    </recommendedName>
</protein>
<reference evidence="2 3" key="1">
    <citation type="journal article" date="2013" name="BMC Genomics">
        <title>Reconstruction of the lipid metabolism for the microalga Monoraphidium neglectum from its genome sequence reveals characteristics suitable for biofuel production.</title>
        <authorList>
            <person name="Bogen C."/>
            <person name="Al-Dilaimi A."/>
            <person name="Albersmeier A."/>
            <person name="Wichmann J."/>
            <person name="Grundmann M."/>
            <person name="Rupp O."/>
            <person name="Lauersen K.J."/>
            <person name="Blifernez-Klassen O."/>
            <person name="Kalinowski J."/>
            <person name="Goesmann A."/>
            <person name="Mussgnug J.H."/>
            <person name="Kruse O."/>
        </authorList>
    </citation>
    <scope>NUCLEOTIDE SEQUENCE [LARGE SCALE GENOMIC DNA]</scope>
    <source>
        <strain evidence="2 3">SAG 48.87</strain>
    </source>
</reference>
<sequence length="162" mass="17355">MPAVTPPPSAPGVHKNPWAIIPRSCAANVMPHIRPAMPSLEAISASPHYPVAVTPNPVVGGFRFNGSADPQQQLNINGGVIEVDGAVFKGKLIVHMDDLPTTDPSVFAGKKRLVHAAAQGRFKRRVRAAAICTGQEYYAEITAGSGVEWFFEQMLRTCGKAR</sequence>
<dbReference type="KEGG" id="mng:MNEG_5157"/>
<name>A0A0D2NBE0_9CHLO</name>